<comment type="caution">
    <text evidence="4">The sequence shown here is derived from an EMBL/GenBank/DDBJ whole genome shotgun (WGS) entry which is preliminary data.</text>
</comment>
<keyword evidence="3" id="KW-0106">Calcium</keyword>
<dbReference type="SUPFAM" id="SSF74650">
    <property type="entry name" value="Galactose mutarotase-like"/>
    <property type="match status" value="1"/>
</dbReference>
<keyword evidence="5" id="KW-1185">Reference proteome</keyword>
<dbReference type="InterPro" id="IPR011013">
    <property type="entry name" value="Gal_mutarotase_sf_dom"/>
</dbReference>
<comment type="subunit">
    <text evidence="2">Monomer.</text>
</comment>
<organism evidence="4 5">
    <name type="scientific">Urechidicola vernalis</name>
    <dbReference type="NCBI Taxonomy" id="3075600"/>
    <lineage>
        <taxon>Bacteria</taxon>
        <taxon>Pseudomonadati</taxon>
        <taxon>Bacteroidota</taxon>
        <taxon>Flavobacteriia</taxon>
        <taxon>Flavobacteriales</taxon>
        <taxon>Flavobacteriaceae</taxon>
        <taxon>Urechidicola</taxon>
    </lineage>
</organism>
<dbReference type="EMBL" id="JAVRHV010000001">
    <property type="protein sequence ID" value="MDT0552214.1"/>
    <property type="molecule type" value="Genomic_DNA"/>
</dbReference>
<name>A0ABU2Y1Y2_9FLAO</name>
<protein>
    <submittedName>
        <fullName evidence="4">Aldose 1-epimerase</fullName>
    </submittedName>
</protein>
<dbReference type="Proteomes" id="UP001252186">
    <property type="component" value="Unassembled WGS sequence"/>
</dbReference>
<dbReference type="InterPro" id="IPR014718">
    <property type="entry name" value="GH-type_carb-bd"/>
</dbReference>
<dbReference type="RefSeq" id="WP_311592056.1">
    <property type="nucleotide sequence ID" value="NZ_JAVRHV010000001.1"/>
</dbReference>
<evidence type="ECO:0000256" key="3">
    <source>
        <dbReference type="ARBA" id="ARBA00022837"/>
    </source>
</evidence>
<gene>
    <name evidence="4" type="ORF">RM519_03045</name>
</gene>
<proteinExistence type="predicted"/>
<evidence type="ECO:0000313" key="4">
    <source>
        <dbReference type="EMBL" id="MDT0552214.1"/>
    </source>
</evidence>
<sequence length="265" mass="30055">MSKVVVESPNKKLNATIDAGELVSFICNSEEIMHQKGNPGWRNVDTEMFPIIGATSPNNFKVSTPRGTCIQDQHGLLRELKYDLIDQTKNSLTFRKTYLKNTAVKNSKFPDKSTEKIVSWPYNFEFIKNFELTNETLKVSFIVNAEKGMPYMLGYHPAFKLNGGKKEIVITESFEISIDDILNIGASAFPVLNTQMIHLIKDSNLNVKIDLKGFENFMLWTEVDNMLCMEPITYYPNASSDCLTVEMFNAANGQEKFEVCITPYS</sequence>
<evidence type="ECO:0000256" key="1">
    <source>
        <dbReference type="ARBA" id="ARBA00001913"/>
    </source>
</evidence>
<dbReference type="Pfam" id="PF01263">
    <property type="entry name" value="Aldose_epim"/>
    <property type="match status" value="1"/>
</dbReference>
<accession>A0ABU2Y1Y2</accession>
<comment type="cofactor">
    <cofactor evidence="1">
        <name>Ca(2+)</name>
        <dbReference type="ChEBI" id="CHEBI:29108"/>
    </cofactor>
</comment>
<evidence type="ECO:0000313" key="5">
    <source>
        <dbReference type="Proteomes" id="UP001252186"/>
    </source>
</evidence>
<evidence type="ECO:0000256" key="2">
    <source>
        <dbReference type="ARBA" id="ARBA00011245"/>
    </source>
</evidence>
<dbReference type="Gene3D" id="2.70.98.10">
    <property type="match status" value="1"/>
</dbReference>
<dbReference type="InterPro" id="IPR008183">
    <property type="entry name" value="Aldose_1/G6P_1-epimerase"/>
</dbReference>
<reference evidence="4 5" key="1">
    <citation type="submission" date="2023-09" db="EMBL/GenBank/DDBJ databases">
        <authorList>
            <person name="Rey-Velasco X."/>
        </authorList>
    </citation>
    <scope>NUCLEOTIDE SEQUENCE [LARGE SCALE GENOMIC DNA]</scope>
    <source>
        <strain evidence="4 5">P050</strain>
    </source>
</reference>